<evidence type="ECO:0000313" key="6">
    <source>
        <dbReference type="Proteomes" id="UP001238163"/>
    </source>
</evidence>
<dbReference type="SUPFAM" id="SSF55315">
    <property type="entry name" value="L30e-like"/>
    <property type="match status" value="1"/>
</dbReference>
<keyword evidence="3" id="KW-0808">Transferase</keyword>
<feature type="domain" description="RNA 2-O ribose methyltransferase substrate binding" evidence="4">
    <location>
        <begin position="26"/>
        <end position="103"/>
    </location>
</feature>
<accession>A0AAE3VFI6</accession>
<dbReference type="InterPro" id="IPR053888">
    <property type="entry name" value="MRM3-like_sub_bind"/>
</dbReference>
<dbReference type="Pfam" id="PF22435">
    <property type="entry name" value="MRM3-like_sub_bind"/>
    <property type="match status" value="1"/>
</dbReference>
<dbReference type="CDD" id="cd18095">
    <property type="entry name" value="SpoU-like_rRNA-MTase"/>
    <property type="match status" value="1"/>
</dbReference>
<dbReference type="Gene3D" id="3.40.1280.10">
    <property type="match status" value="1"/>
</dbReference>
<evidence type="ECO:0000259" key="4">
    <source>
        <dbReference type="SMART" id="SM00967"/>
    </source>
</evidence>
<dbReference type="AlphaFoldDB" id="A0AAE3VFI6"/>
<dbReference type="GO" id="GO:0005737">
    <property type="term" value="C:cytoplasm"/>
    <property type="evidence" value="ECO:0007669"/>
    <property type="project" value="UniProtKB-ARBA"/>
</dbReference>
<reference evidence="5" key="1">
    <citation type="submission" date="2023-07" db="EMBL/GenBank/DDBJ databases">
        <title>Genomic Encyclopedia of Type Strains, Phase IV (KMG-IV): sequencing the most valuable type-strain genomes for metagenomic binning, comparative biology and taxonomic classification.</title>
        <authorList>
            <person name="Goeker M."/>
        </authorList>
    </citation>
    <scope>NUCLEOTIDE SEQUENCE</scope>
    <source>
        <strain evidence="5">DSM 24202</strain>
    </source>
</reference>
<dbReference type="Gene3D" id="3.30.1330.30">
    <property type="match status" value="1"/>
</dbReference>
<dbReference type="GO" id="GO:0008173">
    <property type="term" value="F:RNA methyltransferase activity"/>
    <property type="evidence" value="ECO:0007669"/>
    <property type="project" value="InterPro"/>
</dbReference>
<evidence type="ECO:0000256" key="1">
    <source>
        <dbReference type="ARBA" id="ARBA00007228"/>
    </source>
</evidence>
<dbReference type="InterPro" id="IPR029028">
    <property type="entry name" value="Alpha/beta_knot_MTases"/>
</dbReference>
<dbReference type="InterPro" id="IPR051259">
    <property type="entry name" value="rRNA_Methyltransferase"/>
</dbReference>
<keyword evidence="2 5" id="KW-0489">Methyltransferase</keyword>
<proteinExistence type="inferred from homology"/>
<comment type="caution">
    <text evidence="5">The sequence shown here is derived from an EMBL/GenBank/DDBJ whole genome shotgun (WGS) entry which is preliminary data.</text>
</comment>
<dbReference type="Pfam" id="PF00588">
    <property type="entry name" value="SpoU_methylase"/>
    <property type="match status" value="1"/>
</dbReference>
<comment type="similarity">
    <text evidence="1">Belongs to the class IV-like SAM-binding methyltransferase superfamily. RNA methyltransferase TrmH family.</text>
</comment>
<sequence length="263" mass="28278">MLNKRHSKLLTNLQTRHGRKKSDAFIAEGWRCCEEALRRRPEWLEALFCSAGAQQSPRWPAMAALAVAAGCEPEMLSEQDFAALTDTENPQGLLCVLRRVECALPQALADPFCLILDRVCEPGNLGSILRTAWAVGLRSVWLIKGCADPYAPKVVRAGMGAQFALDLPVFDDLAAAAAHLRQLGGSGLWCTLPAADTTLFADAFDLRGCGLVIGNEANGISHPELGRGVTIPMPGHAESINAAQAATVFLFEAVRRGLFTSNP</sequence>
<organism evidence="5 6">
    <name type="scientific">Oligosphaera ethanolica</name>
    <dbReference type="NCBI Taxonomy" id="760260"/>
    <lineage>
        <taxon>Bacteria</taxon>
        <taxon>Pseudomonadati</taxon>
        <taxon>Lentisphaerota</taxon>
        <taxon>Oligosphaeria</taxon>
        <taxon>Oligosphaerales</taxon>
        <taxon>Oligosphaeraceae</taxon>
        <taxon>Oligosphaera</taxon>
    </lineage>
</organism>
<name>A0AAE3VFI6_9BACT</name>
<dbReference type="SMART" id="SM00967">
    <property type="entry name" value="SpoU_sub_bind"/>
    <property type="match status" value="1"/>
</dbReference>
<keyword evidence="6" id="KW-1185">Reference proteome</keyword>
<evidence type="ECO:0000256" key="2">
    <source>
        <dbReference type="ARBA" id="ARBA00022603"/>
    </source>
</evidence>
<evidence type="ECO:0000313" key="5">
    <source>
        <dbReference type="EMBL" id="MDQ0289343.1"/>
    </source>
</evidence>
<dbReference type="InterPro" id="IPR029026">
    <property type="entry name" value="tRNA_m1G_MTases_N"/>
</dbReference>
<gene>
    <name evidence="5" type="ORF">J3R75_001450</name>
</gene>
<dbReference type="SUPFAM" id="SSF75217">
    <property type="entry name" value="alpha/beta knot"/>
    <property type="match status" value="1"/>
</dbReference>
<dbReference type="InterPro" id="IPR013123">
    <property type="entry name" value="SpoU_subst-bd"/>
</dbReference>
<dbReference type="GO" id="GO:0003723">
    <property type="term" value="F:RNA binding"/>
    <property type="evidence" value="ECO:0007669"/>
    <property type="project" value="InterPro"/>
</dbReference>
<dbReference type="Proteomes" id="UP001238163">
    <property type="component" value="Unassembled WGS sequence"/>
</dbReference>
<dbReference type="GO" id="GO:0006396">
    <property type="term" value="P:RNA processing"/>
    <property type="evidence" value="ECO:0007669"/>
    <property type="project" value="InterPro"/>
</dbReference>
<dbReference type="GO" id="GO:0032259">
    <property type="term" value="P:methylation"/>
    <property type="evidence" value="ECO:0007669"/>
    <property type="project" value="UniProtKB-KW"/>
</dbReference>
<protein>
    <submittedName>
        <fullName evidence="5">TrmH family RNA methyltransferase</fullName>
    </submittedName>
</protein>
<dbReference type="InterPro" id="IPR029064">
    <property type="entry name" value="Ribosomal_eL30-like_sf"/>
</dbReference>
<dbReference type="InterPro" id="IPR001537">
    <property type="entry name" value="SpoU_MeTrfase"/>
</dbReference>
<dbReference type="RefSeq" id="WP_307260765.1">
    <property type="nucleotide sequence ID" value="NZ_JAUSVL010000001.1"/>
</dbReference>
<dbReference type="EMBL" id="JAUSVL010000001">
    <property type="protein sequence ID" value="MDQ0289343.1"/>
    <property type="molecule type" value="Genomic_DNA"/>
</dbReference>
<dbReference type="PANTHER" id="PTHR43191:SF2">
    <property type="entry name" value="RRNA METHYLTRANSFERASE 3, MITOCHONDRIAL"/>
    <property type="match status" value="1"/>
</dbReference>
<dbReference type="PANTHER" id="PTHR43191">
    <property type="entry name" value="RRNA METHYLTRANSFERASE 3"/>
    <property type="match status" value="1"/>
</dbReference>
<evidence type="ECO:0000256" key="3">
    <source>
        <dbReference type="ARBA" id="ARBA00022679"/>
    </source>
</evidence>